<sequence>MEDANSKWFDFSLKAVDRLNSMDGDWQRLSGVEQELAALWKLEADMNNGGFVQFFCNWGFDCYQFSRRALNNIQAYDALKIIEKEFAIIDAVFARYKNELKEYWDIPRYLEEGEIEELNRLDEEFWGYPDDISQLGLGFYKA</sequence>
<keyword evidence="3" id="KW-1185">Reference proteome</keyword>
<comment type="caution">
    <text evidence="2">The sequence shown here is derived from an EMBL/GenBank/DDBJ whole genome shotgun (WGS) entry which is preliminary data.</text>
</comment>
<gene>
    <name evidence="2" type="ORF">B3C1_00030</name>
</gene>
<dbReference type="InterPro" id="IPR025402">
    <property type="entry name" value="DMP19_C"/>
</dbReference>
<accession>K2KK99</accession>
<dbReference type="Pfam" id="PF14300">
    <property type="entry name" value="DMP19"/>
    <property type="match status" value="1"/>
</dbReference>
<protein>
    <recommendedName>
        <fullName evidence="1">DNA mimic protein DMP19 C-terminal domain-containing protein</fullName>
    </recommendedName>
</protein>
<organism evidence="2 3">
    <name type="scientific">Gallaecimonas xiamenensis 3-C-1</name>
    <dbReference type="NCBI Taxonomy" id="745411"/>
    <lineage>
        <taxon>Bacteria</taxon>
        <taxon>Pseudomonadati</taxon>
        <taxon>Pseudomonadota</taxon>
        <taxon>Gammaproteobacteria</taxon>
        <taxon>Enterobacterales</taxon>
        <taxon>Gallaecimonadaceae</taxon>
        <taxon>Gallaecimonas</taxon>
    </lineage>
</organism>
<evidence type="ECO:0000313" key="3">
    <source>
        <dbReference type="Proteomes" id="UP000006755"/>
    </source>
</evidence>
<dbReference type="OrthoDB" id="2613291at2"/>
<feature type="domain" description="DNA mimic protein DMP19 C-terminal" evidence="1">
    <location>
        <begin position="28"/>
        <end position="133"/>
    </location>
</feature>
<dbReference type="Proteomes" id="UP000006755">
    <property type="component" value="Unassembled WGS sequence"/>
</dbReference>
<dbReference type="EMBL" id="AMRI01000001">
    <property type="protein sequence ID" value="EKE77800.1"/>
    <property type="molecule type" value="Genomic_DNA"/>
</dbReference>
<evidence type="ECO:0000259" key="1">
    <source>
        <dbReference type="Pfam" id="PF14300"/>
    </source>
</evidence>
<proteinExistence type="predicted"/>
<reference evidence="2 3" key="1">
    <citation type="journal article" date="2012" name="J. Bacteriol.">
        <title>Genome Sequence of Gallaecimonas xiamenensis Type Strain 3-C-1.</title>
        <authorList>
            <person name="Lai Q."/>
            <person name="Wang L."/>
            <person name="Wang W."/>
            <person name="Shao Z."/>
        </authorList>
    </citation>
    <scope>NUCLEOTIDE SEQUENCE [LARGE SCALE GENOMIC DNA]</scope>
    <source>
        <strain evidence="2 3">3-C-1</strain>
    </source>
</reference>
<name>K2KK99_9GAMM</name>
<evidence type="ECO:0000313" key="2">
    <source>
        <dbReference type="EMBL" id="EKE77800.1"/>
    </source>
</evidence>
<dbReference type="eggNOG" id="ENOG50331G0">
    <property type="taxonomic scope" value="Bacteria"/>
</dbReference>
<dbReference type="Gene3D" id="1.20.1420.60">
    <property type="match status" value="1"/>
</dbReference>
<dbReference type="RefSeq" id="WP_008482056.1">
    <property type="nucleotide sequence ID" value="NZ_AMRI01000001.1"/>
</dbReference>
<dbReference type="AlphaFoldDB" id="K2KK99"/>